<evidence type="ECO:0000259" key="3">
    <source>
        <dbReference type="PROSITE" id="PS50977"/>
    </source>
</evidence>
<dbReference type="Gene3D" id="1.10.357.10">
    <property type="entry name" value="Tetracycline Repressor, domain 2"/>
    <property type="match status" value="1"/>
</dbReference>
<dbReference type="RefSeq" id="WP_118941952.1">
    <property type="nucleotide sequence ID" value="NZ_CP032125.1"/>
</dbReference>
<dbReference type="AlphaFoldDB" id="A0A347UEL7"/>
<evidence type="ECO:0000313" key="4">
    <source>
        <dbReference type="EMBL" id="AXX97295.1"/>
    </source>
</evidence>
<organism evidence="4 5">
    <name type="scientific">Profundibacter amoris</name>
    <dbReference type="NCBI Taxonomy" id="2171755"/>
    <lineage>
        <taxon>Bacteria</taxon>
        <taxon>Pseudomonadati</taxon>
        <taxon>Pseudomonadota</taxon>
        <taxon>Alphaproteobacteria</taxon>
        <taxon>Rhodobacterales</taxon>
        <taxon>Paracoccaceae</taxon>
        <taxon>Profundibacter</taxon>
    </lineage>
</organism>
<feature type="DNA-binding region" description="H-T-H motif" evidence="2">
    <location>
        <begin position="39"/>
        <end position="58"/>
    </location>
</feature>
<dbReference type="PRINTS" id="PR00455">
    <property type="entry name" value="HTHTETR"/>
</dbReference>
<name>A0A347UEL7_9RHOB</name>
<dbReference type="Pfam" id="PF00440">
    <property type="entry name" value="TetR_N"/>
    <property type="match status" value="1"/>
</dbReference>
<feature type="domain" description="HTH tetR-type" evidence="3">
    <location>
        <begin position="16"/>
        <end position="76"/>
    </location>
</feature>
<evidence type="ECO:0000256" key="1">
    <source>
        <dbReference type="ARBA" id="ARBA00023125"/>
    </source>
</evidence>
<reference evidence="4 5" key="1">
    <citation type="submission" date="2018-09" db="EMBL/GenBank/DDBJ databases">
        <title>Profundibacter amoris BAR1 gen. nov., sp. nov., a new member of the Roseobacter clade isolated at Lokis Castle Vent Field on the Arctic Mid-Oceanic Ridge.</title>
        <authorList>
            <person name="Le Moine Bauer S."/>
            <person name="Sjoeberg A.G."/>
            <person name="L'Haridon S."/>
            <person name="Stokke R."/>
            <person name="Roalkvam I."/>
            <person name="Steen I.H."/>
            <person name="Dahle H."/>
        </authorList>
    </citation>
    <scope>NUCLEOTIDE SEQUENCE [LARGE SCALE GENOMIC DNA]</scope>
    <source>
        <strain evidence="4 5">BAR1</strain>
    </source>
</reference>
<keyword evidence="5" id="KW-1185">Reference proteome</keyword>
<dbReference type="InterPro" id="IPR009057">
    <property type="entry name" value="Homeodomain-like_sf"/>
</dbReference>
<sequence>MESSVKSKPDRKTTQRGSEALWLQAGYDMLVDSGVEAVKVMPLAKALGLSRSGFYWHFEDREALLEALLQMWEAKNTGNLVRRTQAFAETITEAMFNLYDCWLDDGLFDARLDRAVRGWAHNDPAVQARIDRADAQRKAAIMEMFLRFGYSAAQAEARAMTVLYTQVGYISMRVEEPLEERISRMPDYAAVYTGQTPTEAEIRRFRARHAGRKE</sequence>
<evidence type="ECO:0000256" key="2">
    <source>
        <dbReference type="PROSITE-ProRule" id="PRU00335"/>
    </source>
</evidence>
<evidence type="ECO:0000313" key="5">
    <source>
        <dbReference type="Proteomes" id="UP000261704"/>
    </source>
</evidence>
<dbReference type="Proteomes" id="UP000261704">
    <property type="component" value="Chromosome"/>
</dbReference>
<protein>
    <submittedName>
        <fullName evidence="4">TetR/AcrR family transcriptional regulator</fullName>
    </submittedName>
</protein>
<dbReference type="KEGG" id="pamo:BAR1_04720"/>
<dbReference type="InterPro" id="IPR001647">
    <property type="entry name" value="HTH_TetR"/>
</dbReference>
<dbReference type="SUPFAM" id="SSF46689">
    <property type="entry name" value="Homeodomain-like"/>
    <property type="match status" value="1"/>
</dbReference>
<gene>
    <name evidence="4" type="ORF">BAR1_04720</name>
</gene>
<dbReference type="PROSITE" id="PS50977">
    <property type="entry name" value="HTH_TETR_2"/>
    <property type="match status" value="1"/>
</dbReference>
<dbReference type="GO" id="GO:0003677">
    <property type="term" value="F:DNA binding"/>
    <property type="evidence" value="ECO:0007669"/>
    <property type="project" value="UniProtKB-UniRule"/>
</dbReference>
<dbReference type="OrthoDB" id="3218408at2"/>
<accession>A0A347UEL7</accession>
<dbReference type="EMBL" id="CP032125">
    <property type="protein sequence ID" value="AXX97295.1"/>
    <property type="molecule type" value="Genomic_DNA"/>
</dbReference>
<keyword evidence="1 2" id="KW-0238">DNA-binding</keyword>
<proteinExistence type="predicted"/>